<proteinExistence type="predicted"/>
<protein>
    <submittedName>
        <fullName evidence="2">Uncharacterized protein</fullName>
    </submittedName>
</protein>
<evidence type="ECO:0000256" key="1">
    <source>
        <dbReference type="SAM" id="MobiDB-lite"/>
    </source>
</evidence>
<keyword evidence="3" id="KW-1185">Reference proteome</keyword>
<evidence type="ECO:0000313" key="3">
    <source>
        <dbReference type="Proteomes" id="UP000605992"/>
    </source>
</evidence>
<gene>
    <name evidence="2" type="ORF">Pth03_01270</name>
</gene>
<dbReference type="Proteomes" id="UP000605992">
    <property type="component" value="Unassembled WGS sequence"/>
</dbReference>
<name>A0A8J3XWH9_9ACTN</name>
<dbReference type="EMBL" id="BOOR01000003">
    <property type="protein sequence ID" value="GII51738.1"/>
    <property type="molecule type" value="Genomic_DNA"/>
</dbReference>
<organism evidence="2 3">
    <name type="scientific">Planotetraspora thailandica</name>
    <dbReference type="NCBI Taxonomy" id="487172"/>
    <lineage>
        <taxon>Bacteria</taxon>
        <taxon>Bacillati</taxon>
        <taxon>Actinomycetota</taxon>
        <taxon>Actinomycetes</taxon>
        <taxon>Streptosporangiales</taxon>
        <taxon>Streptosporangiaceae</taxon>
        <taxon>Planotetraspora</taxon>
    </lineage>
</organism>
<reference evidence="2" key="1">
    <citation type="submission" date="2021-01" db="EMBL/GenBank/DDBJ databases">
        <title>Whole genome shotgun sequence of Planotetraspora thailandica NBRC 104271.</title>
        <authorList>
            <person name="Komaki H."/>
            <person name="Tamura T."/>
        </authorList>
    </citation>
    <scope>NUCLEOTIDE SEQUENCE</scope>
    <source>
        <strain evidence="2">NBRC 104271</strain>
    </source>
</reference>
<comment type="caution">
    <text evidence="2">The sequence shown here is derived from an EMBL/GenBank/DDBJ whole genome shotgun (WGS) entry which is preliminary data.</text>
</comment>
<sequence length="69" mass="7365">MARSRATRHGPRRPGSRAPPGVHGRSGLAVRSDLGGVFRAEDRPGAGYLRCDAYNLITPASAPFIDDSF</sequence>
<feature type="region of interest" description="Disordered" evidence="1">
    <location>
        <begin position="1"/>
        <end position="28"/>
    </location>
</feature>
<evidence type="ECO:0000313" key="2">
    <source>
        <dbReference type="EMBL" id="GII51738.1"/>
    </source>
</evidence>
<dbReference type="AlphaFoldDB" id="A0A8J3XWH9"/>
<accession>A0A8J3XWH9</accession>
<feature type="compositionally biased region" description="Basic residues" evidence="1">
    <location>
        <begin position="1"/>
        <end position="15"/>
    </location>
</feature>